<dbReference type="PANTHER" id="PTHR24282:SF135">
    <property type="entry name" value="CYTOCHROME P450 709B2"/>
    <property type="match status" value="1"/>
</dbReference>
<name>A0AAV5HXQ4_9ROSI</name>
<dbReference type="GO" id="GO:0016020">
    <property type="term" value="C:membrane"/>
    <property type="evidence" value="ECO:0007669"/>
    <property type="project" value="UniProtKB-SubCell"/>
</dbReference>
<keyword evidence="6" id="KW-0479">Metal-binding</keyword>
<dbReference type="InterPro" id="IPR036396">
    <property type="entry name" value="Cyt_P450_sf"/>
</dbReference>
<evidence type="ECO:0008006" key="14">
    <source>
        <dbReference type="Google" id="ProtNLM"/>
    </source>
</evidence>
<dbReference type="EMBL" id="BPVZ01000004">
    <property type="protein sequence ID" value="GKU90508.1"/>
    <property type="molecule type" value="Genomic_DNA"/>
</dbReference>
<evidence type="ECO:0000256" key="6">
    <source>
        <dbReference type="ARBA" id="ARBA00022723"/>
    </source>
</evidence>
<dbReference type="Gene3D" id="1.10.630.10">
    <property type="entry name" value="Cytochrome P450"/>
    <property type="match status" value="1"/>
</dbReference>
<evidence type="ECO:0000256" key="9">
    <source>
        <dbReference type="ARBA" id="ARBA00023004"/>
    </source>
</evidence>
<dbReference type="GO" id="GO:0004497">
    <property type="term" value="F:monooxygenase activity"/>
    <property type="evidence" value="ECO:0007669"/>
    <property type="project" value="UniProtKB-KW"/>
</dbReference>
<evidence type="ECO:0000313" key="13">
    <source>
        <dbReference type="Proteomes" id="UP001054252"/>
    </source>
</evidence>
<gene>
    <name evidence="12" type="ORF">SLEP1_g4497</name>
</gene>
<evidence type="ECO:0000313" key="12">
    <source>
        <dbReference type="EMBL" id="GKU90508.1"/>
    </source>
</evidence>
<dbReference type="GO" id="GO:0020037">
    <property type="term" value="F:heme binding"/>
    <property type="evidence" value="ECO:0007669"/>
    <property type="project" value="InterPro"/>
</dbReference>
<reference evidence="12 13" key="1">
    <citation type="journal article" date="2021" name="Commun. Biol.">
        <title>The genome of Shorea leprosula (Dipterocarpaceae) highlights the ecological relevance of drought in aseasonal tropical rainforests.</title>
        <authorList>
            <person name="Ng K.K.S."/>
            <person name="Kobayashi M.J."/>
            <person name="Fawcett J.A."/>
            <person name="Hatakeyama M."/>
            <person name="Paape T."/>
            <person name="Ng C.H."/>
            <person name="Ang C.C."/>
            <person name="Tnah L.H."/>
            <person name="Lee C.T."/>
            <person name="Nishiyama T."/>
            <person name="Sese J."/>
            <person name="O'Brien M.J."/>
            <person name="Copetti D."/>
            <person name="Mohd Noor M.I."/>
            <person name="Ong R.C."/>
            <person name="Putra M."/>
            <person name="Sireger I.Z."/>
            <person name="Indrioko S."/>
            <person name="Kosugi Y."/>
            <person name="Izuno A."/>
            <person name="Isagi Y."/>
            <person name="Lee S.L."/>
            <person name="Shimizu K.K."/>
        </authorList>
    </citation>
    <scope>NUCLEOTIDE SEQUENCE [LARGE SCALE GENOMIC DNA]</scope>
    <source>
        <strain evidence="12">214</strain>
    </source>
</reference>
<evidence type="ECO:0000256" key="8">
    <source>
        <dbReference type="ARBA" id="ARBA00023002"/>
    </source>
</evidence>
<keyword evidence="8" id="KW-0560">Oxidoreductase</keyword>
<evidence type="ECO:0000256" key="2">
    <source>
        <dbReference type="ARBA" id="ARBA00004167"/>
    </source>
</evidence>
<evidence type="ECO:0000256" key="4">
    <source>
        <dbReference type="ARBA" id="ARBA00022617"/>
    </source>
</evidence>
<evidence type="ECO:0000256" key="7">
    <source>
        <dbReference type="ARBA" id="ARBA00022989"/>
    </source>
</evidence>
<dbReference type="GO" id="GO:0016705">
    <property type="term" value="F:oxidoreductase activity, acting on paired donors, with incorporation or reduction of molecular oxygen"/>
    <property type="evidence" value="ECO:0007669"/>
    <property type="project" value="InterPro"/>
</dbReference>
<comment type="caution">
    <text evidence="12">The sequence shown here is derived from an EMBL/GenBank/DDBJ whole genome shotgun (WGS) entry which is preliminary data.</text>
</comment>
<accession>A0AAV5HXQ4</accession>
<keyword evidence="7" id="KW-1133">Transmembrane helix</keyword>
<sequence>MMGKGLVYVEGLEWIKHKRIINPAFSVEKLKVMVKRMAACAISMLEEWKDLLTMSKDGSIMIEMNVEFQKLTADIIAHIAFGSNYMQGNEVFEA</sequence>
<dbReference type="PANTHER" id="PTHR24282">
    <property type="entry name" value="CYTOCHROME P450 FAMILY MEMBER"/>
    <property type="match status" value="1"/>
</dbReference>
<evidence type="ECO:0000256" key="11">
    <source>
        <dbReference type="ARBA" id="ARBA00023136"/>
    </source>
</evidence>
<protein>
    <recommendedName>
        <fullName evidence="14">Cytochrome P450</fullName>
    </recommendedName>
</protein>
<comment type="similarity">
    <text evidence="3">Belongs to the cytochrome P450 family.</text>
</comment>
<keyword evidence="13" id="KW-1185">Reference proteome</keyword>
<evidence type="ECO:0000256" key="1">
    <source>
        <dbReference type="ARBA" id="ARBA00001971"/>
    </source>
</evidence>
<dbReference type="InterPro" id="IPR050665">
    <property type="entry name" value="Cytochrome_P450_Monooxygen"/>
</dbReference>
<keyword evidence="4" id="KW-0349">Heme</keyword>
<dbReference type="InterPro" id="IPR001128">
    <property type="entry name" value="Cyt_P450"/>
</dbReference>
<keyword evidence="5" id="KW-0812">Transmembrane</keyword>
<dbReference type="AlphaFoldDB" id="A0AAV5HXQ4"/>
<comment type="cofactor">
    <cofactor evidence="1">
        <name>heme</name>
        <dbReference type="ChEBI" id="CHEBI:30413"/>
    </cofactor>
</comment>
<evidence type="ECO:0000256" key="3">
    <source>
        <dbReference type="ARBA" id="ARBA00010617"/>
    </source>
</evidence>
<proteinExistence type="inferred from homology"/>
<dbReference type="Pfam" id="PF00067">
    <property type="entry name" value="p450"/>
    <property type="match status" value="1"/>
</dbReference>
<organism evidence="12 13">
    <name type="scientific">Rubroshorea leprosula</name>
    <dbReference type="NCBI Taxonomy" id="152421"/>
    <lineage>
        <taxon>Eukaryota</taxon>
        <taxon>Viridiplantae</taxon>
        <taxon>Streptophyta</taxon>
        <taxon>Embryophyta</taxon>
        <taxon>Tracheophyta</taxon>
        <taxon>Spermatophyta</taxon>
        <taxon>Magnoliopsida</taxon>
        <taxon>eudicotyledons</taxon>
        <taxon>Gunneridae</taxon>
        <taxon>Pentapetalae</taxon>
        <taxon>rosids</taxon>
        <taxon>malvids</taxon>
        <taxon>Malvales</taxon>
        <taxon>Dipterocarpaceae</taxon>
        <taxon>Rubroshorea</taxon>
    </lineage>
</organism>
<keyword evidence="10" id="KW-0503">Monooxygenase</keyword>
<dbReference type="SUPFAM" id="SSF48264">
    <property type="entry name" value="Cytochrome P450"/>
    <property type="match status" value="1"/>
</dbReference>
<dbReference type="GO" id="GO:0005506">
    <property type="term" value="F:iron ion binding"/>
    <property type="evidence" value="ECO:0007669"/>
    <property type="project" value="InterPro"/>
</dbReference>
<keyword evidence="9" id="KW-0408">Iron</keyword>
<evidence type="ECO:0000256" key="10">
    <source>
        <dbReference type="ARBA" id="ARBA00023033"/>
    </source>
</evidence>
<evidence type="ECO:0000256" key="5">
    <source>
        <dbReference type="ARBA" id="ARBA00022692"/>
    </source>
</evidence>
<comment type="subcellular location">
    <subcellularLocation>
        <location evidence="2">Membrane</location>
        <topology evidence="2">Single-pass membrane protein</topology>
    </subcellularLocation>
</comment>
<keyword evidence="11" id="KW-0472">Membrane</keyword>
<dbReference type="Proteomes" id="UP001054252">
    <property type="component" value="Unassembled WGS sequence"/>
</dbReference>